<dbReference type="Proteomes" id="UP000045285">
    <property type="component" value="Unassembled WGS sequence"/>
</dbReference>
<evidence type="ECO:0000313" key="1">
    <source>
        <dbReference type="EMBL" id="CDX12112.1"/>
    </source>
</evidence>
<gene>
    <name evidence="1" type="ORF">MPL3356_110337</name>
</gene>
<reference evidence="2" key="1">
    <citation type="submission" date="2014-08" db="EMBL/GenBank/DDBJ databases">
        <authorList>
            <person name="Moulin L."/>
        </authorList>
    </citation>
    <scope>NUCLEOTIDE SEQUENCE [LARGE SCALE GENOMIC DNA]</scope>
</reference>
<evidence type="ECO:0000313" key="2">
    <source>
        <dbReference type="Proteomes" id="UP000045285"/>
    </source>
</evidence>
<dbReference type="EMBL" id="CCMZ01000003">
    <property type="protein sequence ID" value="CDX12112.1"/>
    <property type="molecule type" value="Genomic_DNA"/>
</dbReference>
<keyword evidence="2" id="KW-1185">Reference proteome</keyword>
<organism evidence="1 2">
    <name type="scientific">Mesorhizobium plurifarium</name>
    <dbReference type="NCBI Taxonomy" id="69974"/>
    <lineage>
        <taxon>Bacteria</taxon>
        <taxon>Pseudomonadati</taxon>
        <taxon>Pseudomonadota</taxon>
        <taxon>Alphaproteobacteria</taxon>
        <taxon>Hyphomicrobiales</taxon>
        <taxon>Phyllobacteriaceae</taxon>
        <taxon>Mesorhizobium</taxon>
    </lineage>
</organism>
<accession>A0A090DAE8</accession>
<protein>
    <submittedName>
        <fullName evidence="1">Uncharacterized protein</fullName>
    </submittedName>
</protein>
<proteinExistence type="predicted"/>
<name>A0A090DAE8_MESPL</name>
<sequence>MQADQASSVPRQAQEAQEAYCQGCRPQERLLSPLCLQKTVPSLRWDGLLWIAVGRRLRPYERRSRRRRVGEATRPGIG</sequence>
<dbReference type="AlphaFoldDB" id="A0A090DAE8"/>